<keyword evidence="4" id="KW-1185">Reference proteome</keyword>
<dbReference type="SUPFAM" id="SSF53474">
    <property type="entry name" value="alpha/beta-Hydrolases"/>
    <property type="match status" value="1"/>
</dbReference>
<organism evidence="3 4">
    <name type="scientific">Hoeflea poritis</name>
    <dbReference type="NCBI Taxonomy" id="2993659"/>
    <lineage>
        <taxon>Bacteria</taxon>
        <taxon>Pseudomonadati</taxon>
        <taxon>Pseudomonadota</taxon>
        <taxon>Alphaproteobacteria</taxon>
        <taxon>Hyphomicrobiales</taxon>
        <taxon>Rhizobiaceae</taxon>
        <taxon>Hoeflea</taxon>
    </lineage>
</organism>
<dbReference type="GO" id="GO:0016787">
    <property type="term" value="F:hydrolase activity"/>
    <property type="evidence" value="ECO:0007669"/>
    <property type="project" value="UniProtKB-KW"/>
</dbReference>
<evidence type="ECO:0000259" key="2">
    <source>
        <dbReference type="Pfam" id="PF12146"/>
    </source>
</evidence>
<dbReference type="InterPro" id="IPR029058">
    <property type="entry name" value="AB_hydrolase_fold"/>
</dbReference>
<dbReference type="Pfam" id="PF12146">
    <property type="entry name" value="Hydrolase_4"/>
    <property type="match status" value="1"/>
</dbReference>
<proteinExistence type="predicted"/>
<dbReference type="EMBL" id="JAPJZH010000009">
    <property type="protein sequence ID" value="MDA4846708.1"/>
    <property type="molecule type" value="Genomic_DNA"/>
</dbReference>
<gene>
    <name evidence="3" type="ORF">OOZ53_15205</name>
</gene>
<keyword evidence="1" id="KW-1133">Transmembrane helix</keyword>
<protein>
    <submittedName>
        <fullName evidence="3">Alpha/beta hydrolase</fullName>
    </submittedName>
</protein>
<evidence type="ECO:0000313" key="3">
    <source>
        <dbReference type="EMBL" id="MDA4846708.1"/>
    </source>
</evidence>
<keyword evidence="3" id="KW-0378">Hydrolase</keyword>
<evidence type="ECO:0000313" key="4">
    <source>
        <dbReference type="Proteomes" id="UP001148313"/>
    </source>
</evidence>
<feature type="domain" description="Serine aminopeptidase S33" evidence="2">
    <location>
        <begin position="85"/>
        <end position="284"/>
    </location>
</feature>
<comment type="caution">
    <text evidence="3">The sequence shown here is derived from an EMBL/GenBank/DDBJ whole genome shotgun (WGS) entry which is preliminary data.</text>
</comment>
<dbReference type="RefSeq" id="WP_271090492.1">
    <property type="nucleotide sequence ID" value="NZ_JAPJZH010000009.1"/>
</dbReference>
<dbReference type="Proteomes" id="UP001148313">
    <property type="component" value="Unassembled WGS sequence"/>
</dbReference>
<accession>A0ABT4VPS7</accession>
<dbReference type="Gene3D" id="3.40.50.1820">
    <property type="entry name" value="alpha/beta hydrolase"/>
    <property type="match status" value="1"/>
</dbReference>
<evidence type="ECO:0000256" key="1">
    <source>
        <dbReference type="SAM" id="Phobius"/>
    </source>
</evidence>
<sequence length="331" mass="35866">MAKRSRLTRWLYGIVVLIVAGAILIYLGPRTHVSTDIKFDPATIGEDVEDFIASQEARFSDIRPGQGKQIVWAYPASRAKTPLSLVYIHGFSASPGEIRPVMDIVAKDIGANLFYTRLVGHGRTSDAMAEATVEGWVNDLAEAIAIGRRLGERVILVGTSTGGTLTTWAATQPDLTADVAGIVNIAPNYGIQAAGAGLLTIPWAKQILGVIAGERRSFEPKNDLQRANWTHEYPSEAVLPMAELVRLVKDSDFETIDIPILFIFSENDTVVQPDATKVVAGRWGGESELVIINDSDDKDHHVIAGDAISPSTTQKTVDIIEQWIGKLPGES</sequence>
<dbReference type="PANTHER" id="PTHR42886:SF29">
    <property type="entry name" value="PUMMELIG, ISOFORM A"/>
    <property type="match status" value="1"/>
</dbReference>
<keyword evidence="1" id="KW-0812">Transmembrane</keyword>
<reference evidence="3" key="1">
    <citation type="submission" date="2022-11" db="EMBL/GenBank/DDBJ databases">
        <title>Hoeflea poritis sp. nov., isolated from scleractinian coral Porites lutea.</title>
        <authorList>
            <person name="Zhang G."/>
            <person name="Wei Q."/>
            <person name="Cai L."/>
        </authorList>
    </citation>
    <scope>NUCLEOTIDE SEQUENCE</scope>
    <source>
        <strain evidence="3">E7-10</strain>
    </source>
</reference>
<name>A0ABT4VPS7_9HYPH</name>
<feature type="transmembrane region" description="Helical" evidence="1">
    <location>
        <begin position="7"/>
        <end position="28"/>
    </location>
</feature>
<dbReference type="PANTHER" id="PTHR42886">
    <property type="entry name" value="RE40534P-RELATED"/>
    <property type="match status" value="1"/>
</dbReference>
<dbReference type="InterPro" id="IPR022742">
    <property type="entry name" value="Hydrolase_4"/>
</dbReference>
<keyword evidence="1" id="KW-0472">Membrane</keyword>